<gene>
    <name evidence="2" type="ORF">POM99_08005</name>
</gene>
<reference evidence="2 3" key="1">
    <citation type="submission" date="2023-03" db="EMBL/GenBank/DDBJ databases">
        <title>Novosphingobium cyanobacteriorum sp. nov., isolated from a eutrophic reservoir during the Microcystis bloom period.</title>
        <authorList>
            <person name="Kang M."/>
            <person name="Le V."/>
            <person name="Ko S.-R."/>
            <person name="Lee S.-A."/>
            <person name="Ahn C.-Y."/>
        </authorList>
    </citation>
    <scope>NUCLEOTIDE SEQUENCE [LARGE SCALE GENOMIC DNA]</scope>
    <source>
        <strain evidence="2 3">HBC54</strain>
    </source>
</reference>
<keyword evidence="3" id="KW-1185">Reference proteome</keyword>
<dbReference type="EMBL" id="JAROCY010000006">
    <property type="protein sequence ID" value="MDF8333138.1"/>
    <property type="molecule type" value="Genomic_DNA"/>
</dbReference>
<protein>
    <submittedName>
        <fullName evidence="2">Uncharacterized protein</fullName>
    </submittedName>
</protein>
<accession>A0ABT6CIM8</accession>
<evidence type="ECO:0000256" key="1">
    <source>
        <dbReference type="SAM" id="MobiDB-lite"/>
    </source>
</evidence>
<comment type="caution">
    <text evidence="2">The sequence shown here is derived from an EMBL/GenBank/DDBJ whole genome shotgun (WGS) entry which is preliminary data.</text>
</comment>
<organism evidence="2 3">
    <name type="scientific">Novosphingobium cyanobacteriorum</name>
    <dbReference type="NCBI Taxonomy" id="3024215"/>
    <lineage>
        <taxon>Bacteria</taxon>
        <taxon>Pseudomonadati</taxon>
        <taxon>Pseudomonadota</taxon>
        <taxon>Alphaproteobacteria</taxon>
        <taxon>Sphingomonadales</taxon>
        <taxon>Sphingomonadaceae</taxon>
        <taxon>Novosphingobium</taxon>
    </lineage>
</organism>
<evidence type="ECO:0000313" key="2">
    <source>
        <dbReference type="EMBL" id="MDF8333138.1"/>
    </source>
</evidence>
<name>A0ABT6CIM8_9SPHN</name>
<evidence type="ECO:0000313" key="3">
    <source>
        <dbReference type="Proteomes" id="UP001222770"/>
    </source>
</evidence>
<dbReference type="RefSeq" id="WP_277276527.1">
    <property type="nucleotide sequence ID" value="NZ_JAROCY010000006.1"/>
</dbReference>
<proteinExistence type="predicted"/>
<feature type="region of interest" description="Disordered" evidence="1">
    <location>
        <begin position="28"/>
        <end position="51"/>
    </location>
</feature>
<sequence>MIDIFTVVVPHALMALAVWRLLHRDDLDNDPALPEGRKPLARGQNRRRPRA</sequence>
<dbReference type="Proteomes" id="UP001222770">
    <property type="component" value="Unassembled WGS sequence"/>
</dbReference>